<dbReference type="InterPro" id="IPR023772">
    <property type="entry name" value="DNA-bd_HTH_TetR-type_CS"/>
</dbReference>
<keyword evidence="7" id="KW-1185">Reference proteome</keyword>
<dbReference type="Gene3D" id="1.10.357.10">
    <property type="entry name" value="Tetracycline Repressor, domain 2"/>
    <property type="match status" value="1"/>
</dbReference>
<dbReference type="KEGG" id="sap:Sulac_0925"/>
<evidence type="ECO:0000256" key="2">
    <source>
        <dbReference type="ARBA" id="ARBA00023125"/>
    </source>
</evidence>
<dbReference type="Proteomes" id="UP000005439">
    <property type="component" value="Chromosome"/>
</dbReference>
<feature type="domain" description="HTH tetR-type" evidence="5">
    <location>
        <begin position="6"/>
        <end position="66"/>
    </location>
</feature>
<dbReference type="PROSITE" id="PS01081">
    <property type="entry name" value="HTH_TETR_1"/>
    <property type="match status" value="1"/>
</dbReference>
<dbReference type="GO" id="GO:0045892">
    <property type="term" value="P:negative regulation of DNA-templated transcription"/>
    <property type="evidence" value="ECO:0007669"/>
    <property type="project" value="UniProtKB-ARBA"/>
</dbReference>
<evidence type="ECO:0000256" key="3">
    <source>
        <dbReference type="ARBA" id="ARBA00023163"/>
    </source>
</evidence>
<dbReference type="InterPro" id="IPR009057">
    <property type="entry name" value="Homeodomain-like_sf"/>
</dbReference>
<dbReference type="AlphaFoldDB" id="G8TSQ0"/>
<keyword evidence="3" id="KW-0804">Transcription</keyword>
<dbReference type="SUPFAM" id="SSF46689">
    <property type="entry name" value="Homeodomain-like"/>
    <property type="match status" value="1"/>
</dbReference>
<dbReference type="PATRIC" id="fig|679936.5.peg.978"/>
<keyword evidence="1" id="KW-0805">Transcription regulation</keyword>
<keyword evidence="2 4" id="KW-0238">DNA-binding</keyword>
<organism evidence="6 7">
    <name type="scientific">Sulfobacillus acidophilus (strain ATCC 700253 / DSM 10332 / NAL)</name>
    <dbReference type="NCBI Taxonomy" id="679936"/>
    <lineage>
        <taxon>Bacteria</taxon>
        <taxon>Bacillati</taxon>
        <taxon>Bacillota</taxon>
        <taxon>Clostridia</taxon>
        <taxon>Eubacteriales</taxon>
        <taxon>Clostridiales Family XVII. Incertae Sedis</taxon>
        <taxon>Sulfobacillus</taxon>
    </lineage>
</organism>
<dbReference type="FunFam" id="1.10.10.60:FF:000141">
    <property type="entry name" value="TetR family transcriptional regulator"/>
    <property type="match status" value="1"/>
</dbReference>
<proteinExistence type="predicted"/>
<evidence type="ECO:0000259" key="5">
    <source>
        <dbReference type="PROSITE" id="PS50977"/>
    </source>
</evidence>
<evidence type="ECO:0000256" key="4">
    <source>
        <dbReference type="PROSITE-ProRule" id="PRU00335"/>
    </source>
</evidence>
<dbReference type="GO" id="GO:0003700">
    <property type="term" value="F:DNA-binding transcription factor activity"/>
    <property type="evidence" value="ECO:0007669"/>
    <property type="project" value="TreeGrafter"/>
</dbReference>
<dbReference type="GO" id="GO:0000976">
    <property type="term" value="F:transcription cis-regulatory region binding"/>
    <property type="evidence" value="ECO:0007669"/>
    <property type="project" value="TreeGrafter"/>
</dbReference>
<dbReference type="STRING" id="679936.Sulac_0925"/>
<gene>
    <name evidence="6" type="ordered locus">Sulac_0925</name>
</gene>
<dbReference type="PANTHER" id="PTHR30055">
    <property type="entry name" value="HTH-TYPE TRANSCRIPTIONAL REGULATOR RUTR"/>
    <property type="match status" value="1"/>
</dbReference>
<name>G8TSQ0_SULAD</name>
<protein>
    <submittedName>
        <fullName evidence="6">Transcriptional regulator, TetR family</fullName>
    </submittedName>
</protein>
<accession>G8TSQ0</accession>
<dbReference type="InterPro" id="IPR001647">
    <property type="entry name" value="HTH_TetR"/>
</dbReference>
<dbReference type="PANTHER" id="PTHR30055:SF234">
    <property type="entry name" value="HTH-TYPE TRANSCRIPTIONAL REGULATOR BETI"/>
    <property type="match status" value="1"/>
</dbReference>
<reference evidence="7" key="1">
    <citation type="submission" date="2011-12" db="EMBL/GenBank/DDBJ databases">
        <title>The complete genome of chromosome of Sulfobacillus acidophilus DSM 10332.</title>
        <authorList>
            <person name="Lucas S."/>
            <person name="Han J."/>
            <person name="Lapidus A."/>
            <person name="Bruce D."/>
            <person name="Goodwin L."/>
            <person name="Pitluck S."/>
            <person name="Peters L."/>
            <person name="Kyrpides N."/>
            <person name="Mavromatis K."/>
            <person name="Ivanova N."/>
            <person name="Mikhailova N."/>
            <person name="Chertkov O."/>
            <person name="Saunders E."/>
            <person name="Detter J.C."/>
            <person name="Tapia R."/>
            <person name="Han C."/>
            <person name="Land M."/>
            <person name="Hauser L."/>
            <person name="Markowitz V."/>
            <person name="Cheng J.-F."/>
            <person name="Hugenholtz P."/>
            <person name="Woyke T."/>
            <person name="Wu D."/>
            <person name="Pukall R."/>
            <person name="Gehrich-Schroeter G."/>
            <person name="Schneider S."/>
            <person name="Klenk H.-P."/>
            <person name="Eisen J.A."/>
        </authorList>
    </citation>
    <scope>NUCLEOTIDE SEQUENCE [LARGE SCALE GENOMIC DNA]</scope>
    <source>
        <strain evidence="7">ATCC 700253 / DSM 10332 / NAL</strain>
    </source>
</reference>
<evidence type="ECO:0000256" key="1">
    <source>
        <dbReference type="ARBA" id="ARBA00023015"/>
    </source>
</evidence>
<dbReference type="PROSITE" id="PS50977">
    <property type="entry name" value="HTH_TETR_2"/>
    <property type="match status" value="1"/>
</dbReference>
<dbReference type="InterPro" id="IPR050109">
    <property type="entry name" value="HTH-type_TetR-like_transc_reg"/>
</dbReference>
<dbReference type="PRINTS" id="PR00455">
    <property type="entry name" value="HTHTETR"/>
</dbReference>
<dbReference type="Pfam" id="PF00440">
    <property type="entry name" value="TetR_N"/>
    <property type="match status" value="1"/>
</dbReference>
<evidence type="ECO:0000313" key="7">
    <source>
        <dbReference type="Proteomes" id="UP000005439"/>
    </source>
</evidence>
<dbReference type="EMBL" id="CP003179">
    <property type="protein sequence ID" value="AEW04427.1"/>
    <property type="molecule type" value="Genomic_DNA"/>
</dbReference>
<sequence length="178" mass="19708">MKTGAEKTRDLILAAALKEFAESGFDRTTMDAIAVRAGVAKGSIYYHFPSKDELWGALFHSRAGRLAELTRAVTGDDGADLVGVLRAWVDYFWAERDFLELLLSEAWRNQEREALVAELLYRVIEPVLPLLGGDSKGELWGYALFGAIAVPALHAMKSNSPQTMLDPLIERLAPLFAR</sequence>
<reference evidence="6 7" key="2">
    <citation type="journal article" date="2012" name="Stand. Genomic Sci.">
        <title>Complete genome sequence of the moderately thermophilic mineral-sulfide-oxidizing firmicute Sulfobacillus acidophilus type strain (NAL(T)).</title>
        <authorList>
            <person name="Anderson I."/>
            <person name="Chertkov O."/>
            <person name="Chen A."/>
            <person name="Saunders E."/>
            <person name="Lapidus A."/>
            <person name="Nolan M."/>
            <person name="Lucas S."/>
            <person name="Hammon N."/>
            <person name="Deshpande S."/>
            <person name="Cheng J.F."/>
            <person name="Han C."/>
            <person name="Tapia R."/>
            <person name="Goodwin L.A."/>
            <person name="Pitluck S."/>
            <person name="Liolios K."/>
            <person name="Pagani I."/>
            <person name="Ivanova N."/>
            <person name="Mikhailova N."/>
            <person name="Pati A."/>
            <person name="Palaniappan K."/>
            <person name="Land M."/>
            <person name="Pan C."/>
            <person name="Rohde M."/>
            <person name="Pukall R."/>
            <person name="Goker M."/>
            <person name="Detter J.C."/>
            <person name="Woyke T."/>
            <person name="Bristow J."/>
            <person name="Eisen J.A."/>
            <person name="Markowitz V."/>
            <person name="Hugenholtz P."/>
            <person name="Kyrpides N.C."/>
            <person name="Klenk H.P."/>
            <person name="Mavromatis K."/>
        </authorList>
    </citation>
    <scope>NUCLEOTIDE SEQUENCE [LARGE SCALE GENOMIC DNA]</scope>
    <source>
        <strain evidence="7">ATCC 700253 / DSM 10332 / NAL</strain>
    </source>
</reference>
<evidence type="ECO:0000313" key="6">
    <source>
        <dbReference type="EMBL" id="AEW04427.1"/>
    </source>
</evidence>
<feature type="DNA-binding region" description="H-T-H motif" evidence="4">
    <location>
        <begin position="29"/>
        <end position="48"/>
    </location>
</feature>
<dbReference type="HOGENOM" id="CLU_069356_12_2_9"/>